<dbReference type="AlphaFoldDB" id="A0ABD0PVQ6"/>
<evidence type="ECO:0000313" key="2">
    <source>
        <dbReference type="Proteomes" id="UP001529510"/>
    </source>
</evidence>
<proteinExistence type="predicted"/>
<protein>
    <submittedName>
        <fullName evidence="1">Uncharacterized protein</fullName>
    </submittedName>
</protein>
<organism evidence="1 2">
    <name type="scientific">Cirrhinus mrigala</name>
    <name type="common">Mrigala</name>
    <dbReference type="NCBI Taxonomy" id="683832"/>
    <lineage>
        <taxon>Eukaryota</taxon>
        <taxon>Metazoa</taxon>
        <taxon>Chordata</taxon>
        <taxon>Craniata</taxon>
        <taxon>Vertebrata</taxon>
        <taxon>Euteleostomi</taxon>
        <taxon>Actinopterygii</taxon>
        <taxon>Neopterygii</taxon>
        <taxon>Teleostei</taxon>
        <taxon>Ostariophysi</taxon>
        <taxon>Cypriniformes</taxon>
        <taxon>Cyprinidae</taxon>
        <taxon>Labeoninae</taxon>
        <taxon>Labeonini</taxon>
        <taxon>Cirrhinus</taxon>
    </lineage>
</organism>
<dbReference type="EMBL" id="JAMKFB020000013">
    <property type="protein sequence ID" value="KAL0178109.1"/>
    <property type="molecule type" value="Genomic_DNA"/>
</dbReference>
<comment type="caution">
    <text evidence="1">The sequence shown here is derived from an EMBL/GenBank/DDBJ whole genome shotgun (WGS) entry which is preliminary data.</text>
</comment>
<reference evidence="1 2" key="1">
    <citation type="submission" date="2024-05" db="EMBL/GenBank/DDBJ databases">
        <title>Genome sequencing and assembly of Indian major carp, Cirrhinus mrigala (Hamilton, 1822).</title>
        <authorList>
            <person name="Mohindra V."/>
            <person name="Chowdhury L.M."/>
            <person name="Lal K."/>
            <person name="Jena J.K."/>
        </authorList>
    </citation>
    <scope>NUCLEOTIDE SEQUENCE [LARGE SCALE GENOMIC DNA]</scope>
    <source>
        <strain evidence="1">CM1030</strain>
        <tissue evidence="1">Blood</tissue>
    </source>
</reference>
<feature type="non-terminal residue" evidence="1">
    <location>
        <position position="70"/>
    </location>
</feature>
<gene>
    <name evidence="1" type="ORF">M9458_027003</name>
</gene>
<evidence type="ECO:0000313" key="1">
    <source>
        <dbReference type="EMBL" id="KAL0178109.1"/>
    </source>
</evidence>
<sequence length="70" mass="7957">MDTVNKDNGELSAIEVKTTQIQSETNGDLKAHEDPVVLLIDQLTWLVTVSQKSPEQRDQELNKLLHLFIQ</sequence>
<accession>A0ABD0PVQ6</accession>
<dbReference type="Proteomes" id="UP001529510">
    <property type="component" value="Unassembled WGS sequence"/>
</dbReference>
<name>A0ABD0PVQ6_CIRMR</name>
<keyword evidence="2" id="KW-1185">Reference proteome</keyword>